<comment type="caution">
    <text evidence="3">The sequence shown here is derived from an EMBL/GenBank/DDBJ whole genome shotgun (WGS) entry which is preliminary data.</text>
</comment>
<evidence type="ECO:0000313" key="4">
    <source>
        <dbReference type="Proteomes" id="UP000807353"/>
    </source>
</evidence>
<protein>
    <recommendedName>
        <fullName evidence="2">UspA domain-containing protein</fullName>
    </recommendedName>
</protein>
<evidence type="ECO:0000313" key="3">
    <source>
        <dbReference type="EMBL" id="KAF9458280.1"/>
    </source>
</evidence>
<dbReference type="Pfam" id="PF00582">
    <property type="entry name" value="Usp"/>
    <property type="match status" value="1"/>
</dbReference>
<feature type="region of interest" description="Disordered" evidence="1">
    <location>
        <begin position="1"/>
        <end position="144"/>
    </location>
</feature>
<feature type="domain" description="UspA" evidence="2">
    <location>
        <begin position="179"/>
        <end position="321"/>
    </location>
</feature>
<dbReference type="PANTHER" id="PTHR47815:SF1">
    <property type="entry name" value="UNIVERSAL STRESS PROTEIN A FAMILY PROTEIN C25B2.10"/>
    <property type="match status" value="1"/>
</dbReference>
<evidence type="ECO:0000259" key="2">
    <source>
        <dbReference type="Pfam" id="PF00582"/>
    </source>
</evidence>
<dbReference type="InterPro" id="IPR006016">
    <property type="entry name" value="UspA"/>
</dbReference>
<sequence>MPPTSSDYEYRSSAAPGPLRSAMKHSSRPPTPQISPSSSPFITRIPLPTPGSSPPSAPHTSTSSGSGLHPENNPFFTSPTGSSSSASPGPCPTTLLSPSPTPTIHVPHTHSHSGAPSHLHPILLAPNGHPAHSSPAPPTPGYTSKVSFDTFENQSASMFSFTLQVKSENYRRTRSTRVFLCAASPDESGREALDWALEALVQDGDELIVCRGVDEDVLEKDHNIVRDEARELMRSIQAKSVEYDSDRKLSIILEYIPGRITDTLDRLIALYRPDSVVVGTRGKRTMMGLGLAGKSLTGGTGIGSVSKYCLTHSPVPIIVVRPERKVRKAVEKRRADPKRGRHFESA</sequence>
<dbReference type="CDD" id="cd23659">
    <property type="entry name" value="USP_At3g01520-like"/>
    <property type="match status" value="1"/>
</dbReference>
<keyword evidence="4" id="KW-1185">Reference proteome</keyword>
<feature type="compositionally biased region" description="Pro residues" evidence="1">
    <location>
        <begin position="47"/>
        <end position="57"/>
    </location>
</feature>
<accession>A0A9P5XWV2</accession>
<dbReference type="SUPFAM" id="SSF52402">
    <property type="entry name" value="Adenine nucleotide alpha hydrolases-like"/>
    <property type="match status" value="1"/>
</dbReference>
<gene>
    <name evidence="3" type="ORF">BDZ94DRAFT_117080</name>
</gene>
<dbReference type="AlphaFoldDB" id="A0A9P5XWV2"/>
<dbReference type="Proteomes" id="UP000807353">
    <property type="component" value="Unassembled WGS sequence"/>
</dbReference>
<dbReference type="InterPro" id="IPR014729">
    <property type="entry name" value="Rossmann-like_a/b/a_fold"/>
</dbReference>
<dbReference type="Gene3D" id="3.40.50.620">
    <property type="entry name" value="HUPs"/>
    <property type="match status" value="1"/>
</dbReference>
<feature type="compositionally biased region" description="Low complexity" evidence="1">
    <location>
        <begin position="77"/>
        <end position="98"/>
    </location>
</feature>
<dbReference type="PANTHER" id="PTHR47815">
    <property type="entry name" value="UNIVERSAL STRESS PROTEIN A FAMILY PROTEIN C25B2.10"/>
    <property type="match status" value="1"/>
</dbReference>
<organism evidence="3 4">
    <name type="scientific">Collybia nuda</name>
    <dbReference type="NCBI Taxonomy" id="64659"/>
    <lineage>
        <taxon>Eukaryota</taxon>
        <taxon>Fungi</taxon>
        <taxon>Dikarya</taxon>
        <taxon>Basidiomycota</taxon>
        <taxon>Agaricomycotina</taxon>
        <taxon>Agaricomycetes</taxon>
        <taxon>Agaricomycetidae</taxon>
        <taxon>Agaricales</taxon>
        <taxon>Tricholomatineae</taxon>
        <taxon>Clitocybaceae</taxon>
        <taxon>Collybia</taxon>
    </lineage>
</organism>
<name>A0A9P5XWV2_9AGAR</name>
<feature type="compositionally biased region" description="Low complexity" evidence="1">
    <location>
        <begin position="58"/>
        <end position="67"/>
    </location>
</feature>
<evidence type="ECO:0000256" key="1">
    <source>
        <dbReference type="SAM" id="MobiDB-lite"/>
    </source>
</evidence>
<reference evidence="3" key="1">
    <citation type="submission" date="2020-11" db="EMBL/GenBank/DDBJ databases">
        <authorList>
            <consortium name="DOE Joint Genome Institute"/>
            <person name="Ahrendt S."/>
            <person name="Riley R."/>
            <person name="Andreopoulos W."/>
            <person name="Labutti K."/>
            <person name="Pangilinan J."/>
            <person name="Ruiz-Duenas F.J."/>
            <person name="Barrasa J.M."/>
            <person name="Sanchez-Garcia M."/>
            <person name="Camarero S."/>
            <person name="Miyauchi S."/>
            <person name="Serrano A."/>
            <person name="Linde D."/>
            <person name="Babiker R."/>
            <person name="Drula E."/>
            <person name="Ayuso-Fernandez I."/>
            <person name="Pacheco R."/>
            <person name="Padilla G."/>
            <person name="Ferreira P."/>
            <person name="Barriuso J."/>
            <person name="Kellner H."/>
            <person name="Castanera R."/>
            <person name="Alfaro M."/>
            <person name="Ramirez L."/>
            <person name="Pisabarro A.G."/>
            <person name="Kuo A."/>
            <person name="Tritt A."/>
            <person name="Lipzen A."/>
            <person name="He G."/>
            <person name="Yan M."/>
            <person name="Ng V."/>
            <person name="Cullen D."/>
            <person name="Martin F."/>
            <person name="Rosso M.-N."/>
            <person name="Henrissat B."/>
            <person name="Hibbett D."/>
            <person name="Martinez A.T."/>
            <person name="Grigoriev I.V."/>
        </authorList>
    </citation>
    <scope>NUCLEOTIDE SEQUENCE</scope>
    <source>
        <strain evidence="3">CBS 247.69</strain>
    </source>
</reference>
<dbReference type="OrthoDB" id="843225at2759"/>
<dbReference type="EMBL" id="MU150345">
    <property type="protein sequence ID" value="KAF9458280.1"/>
    <property type="molecule type" value="Genomic_DNA"/>
</dbReference>
<proteinExistence type="predicted"/>